<feature type="transmembrane region" description="Helical" evidence="6">
    <location>
        <begin position="54"/>
        <end position="76"/>
    </location>
</feature>
<keyword evidence="3 6" id="KW-0812">Transmembrane</keyword>
<dbReference type="InterPro" id="IPR011701">
    <property type="entry name" value="MFS"/>
</dbReference>
<evidence type="ECO:0000256" key="2">
    <source>
        <dbReference type="ARBA" id="ARBA00022475"/>
    </source>
</evidence>
<dbReference type="Gene3D" id="1.20.1250.20">
    <property type="entry name" value="MFS general substrate transporter like domains"/>
    <property type="match status" value="1"/>
</dbReference>
<sequence>MAHLSDLRTLLRLPGFRRLFATRLTSQCADGAFQVALASYVIFSPERLPSPAAIAGAFAVLLLPYSVVGPFAGVLLDRFSRRGVLVVCNLLRAAAMPAVIALVVADAPTWAFYTAALLVLAVNRFVLAGLSASLPRVVEPAILVTANAVSPTAGTIAATAGGGLALAVGLLLPTGAVTTGAVLITTALLYGCSALAAAGFRPGALGPGTEERLARAPVGRELAGTARGMLDGVRHLRERPRAGHALLAVVAMRFGYGLLTVTLLMLSRYTFNDPADPEAGMALLGVVVAASGAGFLLAALVTPYFAHRLGEGGWTVCCAAAGAVLVPALALPFRQDLAVAAALVLGMVTQGVKISTDTVVQRGVDDDYRGRVFSVYDVLFNASFVAAAAVAAAVLPPDGRSAVPVLVTAVLYAVTALAQALAARHPGSGPRLTIT</sequence>
<name>A0A852ZU61_9ACTN</name>
<dbReference type="PANTHER" id="PTHR23513:SF17">
    <property type="entry name" value="MEMBRANE PROTEIN"/>
    <property type="match status" value="1"/>
</dbReference>
<dbReference type="EMBL" id="JACBZD010000001">
    <property type="protein sequence ID" value="NYI05425.1"/>
    <property type="molecule type" value="Genomic_DNA"/>
</dbReference>
<evidence type="ECO:0000256" key="5">
    <source>
        <dbReference type="ARBA" id="ARBA00023136"/>
    </source>
</evidence>
<dbReference type="RefSeq" id="WP_179814161.1">
    <property type="nucleotide sequence ID" value="NZ_JACBZD010000001.1"/>
</dbReference>
<feature type="transmembrane region" description="Helical" evidence="6">
    <location>
        <begin position="245"/>
        <end position="267"/>
    </location>
</feature>
<dbReference type="SUPFAM" id="SSF103473">
    <property type="entry name" value="MFS general substrate transporter"/>
    <property type="match status" value="1"/>
</dbReference>
<dbReference type="GO" id="GO:0005886">
    <property type="term" value="C:plasma membrane"/>
    <property type="evidence" value="ECO:0007669"/>
    <property type="project" value="UniProtKB-SubCell"/>
</dbReference>
<evidence type="ECO:0000256" key="4">
    <source>
        <dbReference type="ARBA" id="ARBA00022989"/>
    </source>
</evidence>
<proteinExistence type="predicted"/>
<dbReference type="PANTHER" id="PTHR23513">
    <property type="entry name" value="INTEGRAL MEMBRANE EFFLUX PROTEIN-RELATED"/>
    <property type="match status" value="1"/>
</dbReference>
<feature type="transmembrane region" description="Helical" evidence="6">
    <location>
        <begin position="401"/>
        <end position="422"/>
    </location>
</feature>
<dbReference type="Pfam" id="PF07690">
    <property type="entry name" value="MFS_1"/>
    <property type="match status" value="1"/>
</dbReference>
<keyword evidence="4 6" id="KW-1133">Transmembrane helix</keyword>
<gene>
    <name evidence="7" type="ORF">FHU37_002368</name>
</gene>
<keyword evidence="8" id="KW-1185">Reference proteome</keyword>
<keyword evidence="5 6" id="KW-0472">Membrane</keyword>
<organism evidence="7 8">
    <name type="scientific">Allostreptomyces psammosilenae</name>
    <dbReference type="NCBI Taxonomy" id="1892865"/>
    <lineage>
        <taxon>Bacteria</taxon>
        <taxon>Bacillati</taxon>
        <taxon>Actinomycetota</taxon>
        <taxon>Actinomycetes</taxon>
        <taxon>Kitasatosporales</taxon>
        <taxon>Streptomycetaceae</taxon>
        <taxon>Allostreptomyces</taxon>
    </lineage>
</organism>
<feature type="transmembrane region" description="Helical" evidence="6">
    <location>
        <begin position="83"/>
        <end position="104"/>
    </location>
</feature>
<dbReference type="InterPro" id="IPR036259">
    <property type="entry name" value="MFS_trans_sf"/>
</dbReference>
<evidence type="ECO:0000256" key="1">
    <source>
        <dbReference type="ARBA" id="ARBA00004651"/>
    </source>
</evidence>
<evidence type="ECO:0000256" key="3">
    <source>
        <dbReference type="ARBA" id="ARBA00022692"/>
    </source>
</evidence>
<comment type="caution">
    <text evidence="7">The sequence shown here is derived from an EMBL/GenBank/DDBJ whole genome shotgun (WGS) entry which is preliminary data.</text>
</comment>
<dbReference type="Proteomes" id="UP000567795">
    <property type="component" value="Unassembled WGS sequence"/>
</dbReference>
<feature type="transmembrane region" description="Helical" evidence="6">
    <location>
        <begin position="375"/>
        <end position="395"/>
    </location>
</feature>
<protein>
    <submittedName>
        <fullName evidence="7">MFS family permease</fullName>
    </submittedName>
</protein>
<reference evidence="7 8" key="1">
    <citation type="submission" date="2020-07" db="EMBL/GenBank/DDBJ databases">
        <title>Sequencing the genomes of 1000 actinobacteria strains.</title>
        <authorList>
            <person name="Klenk H.-P."/>
        </authorList>
    </citation>
    <scope>NUCLEOTIDE SEQUENCE [LARGE SCALE GENOMIC DNA]</scope>
    <source>
        <strain evidence="7 8">DSM 42178</strain>
    </source>
</reference>
<dbReference type="AlphaFoldDB" id="A0A852ZU61"/>
<feature type="transmembrane region" description="Helical" evidence="6">
    <location>
        <begin position="110"/>
        <end position="130"/>
    </location>
</feature>
<comment type="subcellular location">
    <subcellularLocation>
        <location evidence="1">Cell membrane</location>
        <topology evidence="1">Multi-pass membrane protein</topology>
    </subcellularLocation>
</comment>
<evidence type="ECO:0000256" key="6">
    <source>
        <dbReference type="SAM" id="Phobius"/>
    </source>
</evidence>
<feature type="transmembrane region" description="Helical" evidence="6">
    <location>
        <begin position="178"/>
        <end position="200"/>
    </location>
</feature>
<dbReference type="GO" id="GO:0022857">
    <property type="term" value="F:transmembrane transporter activity"/>
    <property type="evidence" value="ECO:0007669"/>
    <property type="project" value="InterPro"/>
</dbReference>
<feature type="transmembrane region" description="Helical" evidence="6">
    <location>
        <begin position="279"/>
        <end position="301"/>
    </location>
</feature>
<evidence type="ECO:0000313" key="8">
    <source>
        <dbReference type="Proteomes" id="UP000567795"/>
    </source>
</evidence>
<feature type="transmembrane region" description="Helical" evidence="6">
    <location>
        <begin position="142"/>
        <end position="172"/>
    </location>
</feature>
<evidence type="ECO:0000313" key="7">
    <source>
        <dbReference type="EMBL" id="NYI05425.1"/>
    </source>
</evidence>
<dbReference type="CDD" id="cd06173">
    <property type="entry name" value="MFS_MefA_like"/>
    <property type="match status" value="1"/>
</dbReference>
<feature type="transmembrane region" description="Helical" evidence="6">
    <location>
        <begin position="313"/>
        <end position="331"/>
    </location>
</feature>
<accession>A0A852ZU61</accession>
<keyword evidence="2" id="KW-1003">Cell membrane</keyword>